<dbReference type="InterPro" id="IPR001387">
    <property type="entry name" value="Cro/C1-type_HTH"/>
</dbReference>
<dbReference type="RefSeq" id="WP_020838494.1">
    <property type="nucleotide sequence ID" value="NZ_CP187984.1"/>
</dbReference>
<accession>A0A2T7B4S5</accession>
<dbReference type="Gene3D" id="1.10.260.40">
    <property type="entry name" value="lambda repressor-like DNA-binding domains"/>
    <property type="match status" value="1"/>
</dbReference>
<name>A0A2T7B4S5_9ENTR</name>
<dbReference type="CDD" id="cd00093">
    <property type="entry name" value="HTH_XRE"/>
    <property type="match status" value="1"/>
</dbReference>
<dbReference type="EMBL" id="MSAG01000017">
    <property type="protein sequence ID" value="PUX22023.1"/>
    <property type="molecule type" value="Genomic_DNA"/>
</dbReference>
<dbReference type="InterPro" id="IPR010982">
    <property type="entry name" value="Lambda_DNA-bd_dom_sf"/>
</dbReference>
<sequence>MNTISERLKQKRMELNLTQAQLAEKAGMKQQSIQQIEAGSTQRPRFLFELAAALQCDPLWLLYGKKRGSRAA</sequence>
<dbReference type="OrthoDB" id="9791537at2"/>
<organism evidence="2">
    <name type="scientific">Cronobacter turicensis</name>
    <dbReference type="NCBI Taxonomy" id="413502"/>
    <lineage>
        <taxon>Bacteria</taxon>
        <taxon>Pseudomonadati</taxon>
        <taxon>Pseudomonadota</taxon>
        <taxon>Gammaproteobacteria</taxon>
        <taxon>Enterobacterales</taxon>
        <taxon>Enterobacteriaceae</taxon>
        <taxon>Cronobacter</taxon>
    </lineage>
</organism>
<dbReference type="GO" id="GO:0003677">
    <property type="term" value="F:DNA binding"/>
    <property type="evidence" value="ECO:0007669"/>
    <property type="project" value="InterPro"/>
</dbReference>
<protein>
    <submittedName>
        <fullName evidence="2">Helix-turn-helix domain-containing protein</fullName>
    </submittedName>
</protein>
<gene>
    <name evidence="2" type="ORF">BS411_10865</name>
</gene>
<feature type="domain" description="HTH cro/C1-type" evidence="1">
    <location>
        <begin position="8"/>
        <end position="61"/>
    </location>
</feature>
<dbReference type="SMART" id="SM00530">
    <property type="entry name" value="HTH_XRE"/>
    <property type="match status" value="1"/>
</dbReference>
<dbReference type="PROSITE" id="PS50943">
    <property type="entry name" value="HTH_CROC1"/>
    <property type="match status" value="1"/>
</dbReference>
<comment type="caution">
    <text evidence="2">The sequence shown here is derived from an EMBL/GenBank/DDBJ whole genome shotgun (WGS) entry which is preliminary data.</text>
</comment>
<dbReference type="AlphaFoldDB" id="A0A2T7B4S5"/>
<evidence type="ECO:0000259" key="1">
    <source>
        <dbReference type="PROSITE" id="PS50943"/>
    </source>
</evidence>
<proteinExistence type="predicted"/>
<reference evidence="2" key="1">
    <citation type="submission" date="2016-12" db="EMBL/GenBank/DDBJ databases">
        <title>Analysis of the Molecular Diversity Among Cronobacter Species Isolated from Filth Flies Using a Pan Genomic DNA Microarray.</title>
        <authorList>
            <person name="Pava-Ripoll M."/>
            <person name="Tall B."/>
            <person name="Farber J."/>
            <person name="Fanning S."/>
            <person name="Lehner A."/>
            <person name="Stephan R."/>
            <person name="Pagotto F."/>
            <person name="Iverson C."/>
            <person name="Ziobro G."/>
            <person name="Miller A."/>
            <person name="Pearson R."/>
            <person name="Yan Q."/>
            <person name="Kim M."/>
            <person name="Jeong S."/>
            <person name="Park J."/>
            <person name="Jun S."/>
            <person name="Choi H."/>
            <person name="Chung T."/>
            <person name="Yoo Y."/>
            <person name="Park E."/>
            <person name="Hwang S."/>
            <person name="Lee B."/>
            <person name="Sathyamoorthy V."/>
            <person name="Carter L."/>
            <person name="Mammel M."/>
            <person name="Jackson S."/>
            <person name="Kothary M."/>
            <person name="Patel I."/>
            <person name="Grim C."/>
            <person name="Gopinath G."/>
            <person name="Gangiredla J."/>
            <person name="Chase H."/>
        </authorList>
    </citation>
    <scope>NUCLEOTIDE SEQUENCE [LARGE SCALE GENOMIC DNA]</scope>
    <source>
        <strain evidence="2">MOD1-Sh41s</strain>
    </source>
</reference>
<evidence type="ECO:0000313" key="2">
    <source>
        <dbReference type="EMBL" id="PUX22023.1"/>
    </source>
</evidence>
<dbReference type="SUPFAM" id="SSF47413">
    <property type="entry name" value="lambda repressor-like DNA-binding domains"/>
    <property type="match status" value="1"/>
</dbReference>
<dbReference type="Pfam" id="PF01381">
    <property type="entry name" value="HTH_3"/>
    <property type="match status" value="1"/>
</dbReference>